<reference evidence="1" key="1">
    <citation type="submission" date="2021-06" db="EMBL/GenBank/DDBJ databases">
        <authorList>
            <person name="Hodson N. C."/>
            <person name="Mongue J. A."/>
            <person name="Jaron S. K."/>
        </authorList>
    </citation>
    <scope>NUCLEOTIDE SEQUENCE</scope>
</reference>
<proteinExistence type="predicted"/>
<name>A0A8J2JLX4_9HEXA</name>
<evidence type="ECO:0008006" key="3">
    <source>
        <dbReference type="Google" id="ProtNLM"/>
    </source>
</evidence>
<dbReference type="OrthoDB" id="6766063at2759"/>
<dbReference type="Proteomes" id="UP000708208">
    <property type="component" value="Unassembled WGS sequence"/>
</dbReference>
<keyword evidence="2" id="KW-1185">Reference proteome</keyword>
<organism evidence="1 2">
    <name type="scientific">Allacma fusca</name>
    <dbReference type="NCBI Taxonomy" id="39272"/>
    <lineage>
        <taxon>Eukaryota</taxon>
        <taxon>Metazoa</taxon>
        <taxon>Ecdysozoa</taxon>
        <taxon>Arthropoda</taxon>
        <taxon>Hexapoda</taxon>
        <taxon>Collembola</taxon>
        <taxon>Symphypleona</taxon>
        <taxon>Sminthuridae</taxon>
        <taxon>Allacma</taxon>
    </lineage>
</organism>
<comment type="caution">
    <text evidence="1">The sequence shown here is derived from an EMBL/GenBank/DDBJ whole genome shotgun (WGS) entry which is preliminary data.</text>
</comment>
<gene>
    <name evidence="1" type="ORF">AFUS01_LOCUS12027</name>
</gene>
<evidence type="ECO:0000313" key="2">
    <source>
        <dbReference type="Proteomes" id="UP000708208"/>
    </source>
</evidence>
<dbReference type="EMBL" id="CAJVCH010093589">
    <property type="protein sequence ID" value="CAG7722917.1"/>
    <property type="molecule type" value="Genomic_DNA"/>
</dbReference>
<sequence>MLSPVVHKYQRKTVEVDGEVLKAALKFVKAGNTYRAAEDTYGVPKSTIHKYRNTDIDQIPSHLTQGRFKNVFSEAQEKVICDYAIDISRRFYALTRKGLGHIAYSLAVENNLPHRFKNGAASDKWVSLFMERNRHRLSMRIGTPTSLSRILGFNKPAVYKFFDKLEALVGLHGFSAETIYNMDETSTTIVPVRFSKKHVL</sequence>
<protein>
    <recommendedName>
        <fullName evidence="3">HTH psq-type domain-containing protein</fullName>
    </recommendedName>
</protein>
<evidence type="ECO:0000313" key="1">
    <source>
        <dbReference type="EMBL" id="CAG7722917.1"/>
    </source>
</evidence>
<dbReference type="AlphaFoldDB" id="A0A8J2JLX4"/>
<accession>A0A8J2JLX4</accession>